<organism evidence="3 4">
    <name type="scientific">Croceibacterium mercuriale</name>
    <dbReference type="NCBI Taxonomy" id="1572751"/>
    <lineage>
        <taxon>Bacteria</taxon>
        <taxon>Pseudomonadati</taxon>
        <taxon>Pseudomonadota</taxon>
        <taxon>Alphaproteobacteria</taxon>
        <taxon>Sphingomonadales</taxon>
        <taxon>Erythrobacteraceae</taxon>
        <taxon>Croceibacterium</taxon>
    </lineage>
</organism>
<gene>
    <name evidence="3" type="ORF">PK98_05365</name>
</gene>
<accession>A0A0B2BWH3</accession>
<name>A0A0B2BWH3_9SPHN</name>
<dbReference type="EMBL" id="JTDN01000001">
    <property type="protein sequence ID" value="KHL25988.1"/>
    <property type="molecule type" value="Genomic_DNA"/>
</dbReference>
<evidence type="ECO:0000313" key="4">
    <source>
        <dbReference type="Proteomes" id="UP000030988"/>
    </source>
</evidence>
<dbReference type="GO" id="GO:0010181">
    <property type="term" value="F:FMN binding"/>
    <property type="evidence" value="ECO:0007669"/>
    <property type="project" value="InterPro"/>
</dbReference>
<evidence type="ECO:0000256" key="1">
    <source>
        <dbReference type="ARBA" id="ARBA00023002"/>
    </source>
</evidence>
<comment type="caution">
    <text evidence="3">The sequence shown here is derived from an EMBL/GenBank/DDBJ whole genome shotgun (WGS) entry which is preliminary data.</text>
</comment>
<dbReference type="PANTHER" id="PTHR30466:SF1">
    <property type="entry name" value="FMN REDUCTASE (NADH) RUTF"/>
    <property type="match status" value="1"/>
</dbReference>
<dbReference type="AlphaFoldDB" id="A0A0B2BWH3"/>
<dbReference type="SMART" id="SM00903">
    <property type="entry name" value="Flavin_Reduct"/>
    <property type="match status" value="1"/>
</dbReference>
<dbReference type="InterPro" id="IPR012349">
    <property type="entry name" value="Split_barrel_FMN-bd"/>
</dbReference>
<proteinExistence type="predicted"/>
<feature type="domain" description="Flavin reductase like" evidence="2">
    <location>
        <begin position="19"/>
        <end position="162"/>
    </location>
</feature>
<dbReference type="STRING" id="1572751.PK98_05365"/>
<dbReference type="Gene3D" id="2.30.110.10">
    <property type="entry name" value="Electron Transport, Fmn-binding Protein, Chain A"/>
    <property type="match status" value="1"/>
</dbReference>
<dbReference type="PANTHER" id="PTHR30466">
    <property type="entry name" value="FLAVIN REDUCTASE"/>
    <property type="match status" value="1"/>
</dbReference>
<reference evidence="3 4" key="1">
    <citation type="submission" date="2014-11" db="EMBL/GenBank/DDBJ databases">
        <title>Draft genome sequence of Kirrobacter mercurialis.</title>
        <authorList>
            <person name="Coil D.A."/>
            <person name="Eisen J.A."/>
        </authorList>
    </citation>
    <scope>NUCLEOTIDE SEQUENCE [LARGE SCALE GENOMIC DNA]</scope>
    <source>
        <strain evidence="3 4">Coronado</strain>
    </source>
</reference>
<dbReference type="GO" id="GO:0042602">
    <property type="term" value="F:riboflavin reductase (NADPH) activity"/>
    <property type="evidence" value="ECO:0007669"/>
    <property type="project" value="TreeGrafter"/>
</dbReference>
<dbReference type="InterPro" id="IPR050268">
    <property type="entry name" value="NADH-dep_flavin_reductase"/>
</dbReference>
<dbReference type="Proteomes" id="UP000030988">
    <property type="component" value="Unassembled WGS sequence"/>
</dbReference>
<sequence>MSDIETNQAAIRDSFRDAMRHVASTVHAVTTLHDGERHGILATAVSSLSFDPPSLLVCINQAASLHHPLTQAELFAVNVLGLENRDVAEQFAHARGADRFMVGEWAETHGAPVLLGGQSALVCRRVDCHRFGTHTIVVGELVAARHRQNGAPLTYYDRSYIDISGAPVSTI</sequence>
<evidence type="ECO:0000313" key="3">
    <source>
        <dbReference type="EMBL" id="KHL25988.1"/>
    </source>
</evidence>
<keyword evidence="4" id="KW-1185">Reference proteome</keyword>
<evidence type="ECO:0000259" key="2">
    <source>
        <dbReference type="SMART" id="SM00903"/>
    </source>
</evidence>
<dbReference type="RefSeq" id="WP_039094841.1">
    <property type="nucleotide sequence ID" value="NZ_JTDN01000001.1"/>
</dbReference>
<dbReference type="OrthoDB" id="9789254at2"/>
<dbReference type="InterPro" id="IPR002563">
    <property type="entry name" value="Flavin_Rdtase-like_dom"/>
</dbReference>
<dbReference type="SUPFAM" id="SSF50475">
    <property type="entry name" value="FMN-binding split barrel"/>
    <property type="match status" value="1"/>
</dbReference>
<dbReference type="Pfam" id="PF01613">
    <property type="entry name" value="Flavin_Reduct"/>
    <property type="match status" value="1"/>
</dbReference>
<protein>
    <recommendedName>
        <fullName evidence="2">Flavin reductase like domain-containing protein</fullName>
    </recommendedName>
</protein>
<keyword evidence="1" id="KW-0560">Oxidoreductase</keyword>